<sequence>MLIIHVIALPGLAAVEERASFPAGSMIASVKAVDRGDVCIAV</sequence>
<evidence type="ECO:0000313" key="2">
    <source>
        <dbReference type="Proteomes" id="UP000548867"/>
    </source>
</evidence>
<accession>A0A7W6CL43</accession>
<dbReference type="AlphaFoldDB" id="A0A7W6CL43"/>
<keyword evidence="2" id="KW-1185">Reference proteome</keyword>
<dbReference type="RefSeq" id="WP_281379414.1">
    <property type="nucleotide sequence ID" value="NZ_JACIDX010000009.1"/>
</dbReference>
<evidence type="ECO:0000313" key="1">
    <source>
        <dbReference type="EMBL" id="MBB3955760.1"/>
    </source>
</evidence>
<comment type="caution">
    <text evidence="1">The sequence shown here is derived from an EMBL/GenBank/DDBJ whole genome shotgun (WGS) entry which is preliminary data.</text>
</comment>
<organism evidence="1 2">
    <name type="scientific">Novosphingobium sediminicola</name>
    <dbReference type="NCBI Taxonomy" id="563162"/>
    <lineage>
        <taxon>Bacteria</taxon>
        <taxon>Pseudomonadati</taxon>
        <taxon>Pseudomonadota</taxon>
        <taxon>Alphaproteobacteria</taxon>
        <taxon>Sphingomonadales</taxon>
        <taxon>Sphingomonadaceae</taxon>
        <taxon>Novosphingobium</taxon>
    </lineage>
</organism>
<protein>
    <submittedName>
        <fullName evidence="1">Uncharacterized protein</fullName>
    </submittedName>
</protein>
<dbReference type="Proteomes" id="UP000548867">
    <property type="component" value="Unassembled WGS sequence"/>
</dbReference>
<reference evidence="1 2" key="1">
    <citation type="submission" date="2020-08" db="EMBL/GenBank/DDBJ databases">
        <title>Genomic Encyclopedia of Type Strains, Phase IV (KMG-IV): sequencing the most valuable type-strain genomes for metagenomic binning, comparative biology and taxonomic classification.</title>
        <authorList>
            <person name="Goeker M."/>
        </authorList>
    </citation>
    <scope>NUCLEOTIDE SEQUENCE [LARGE SCALE GENOMIC DNA]</scope>
    <source>
        <strain evidence="1 2">DSM 27057</strain>
    </source>
</reference>
<gene>
    <name evidence="1" type="ORF">GGR38_002716</name>
</gene>
<name>A0A7W6CL43_9SPHN</name>
<proteinExistence type="predicted"/>
<dbReference type="EMBL" id="JACIDX010000009">
    <property type="protein sequence ID" value="MBB3955760.1"/>
    <property type="molecule type" value="Genomic_DNA"/>
</dbReference>